<evidence type="ECO:0000313" key="2">
    <source>
        <dbReference type="EMBL" id="CAF1247533.1"/>
    </source>
</evidence>
<evidence type="ECO:0000313" key="1">
    <source>
        <dbReference type="EMBL" id="CAF1029236.1"/>
    </source>
</evidence>
<dbReference type="Proteomes" id="UP000682733">
    <property type="component" value="Unassembled WGS sequence"/>
</dbReference>
<dbReference type="EMBL" id="CAJOBC010013113">
    <property type="protein sequence ID" value="CAF4014575.1"/>
    <property type="molecule type" value="Genomic_DNA"/>
</dbReference>
<protein>
    <submittedName>
        <fullName evidence="2">Uncharacterized protein</fullName>
    </submittedName>
</protein>
<proteinExistence type="predicted"/>
<name>A0A814ZRJ2_9BILA</name>
<reference evidence="2" key="1">
    <citation type="submission" date="2021-02" db="EMBL/GenBank/DDBJ databases">
        <authorList>
            <person name="Nowell W R."/>
        </authorList>
    </citation>
    <scope>NUCLEOTIDE SEQUENCE</scope>
</reference>
<dbReference type="Proteomes" id="UP000681722">
    <property type="component" value="Unassembled WGS sequence"/>
</dbReference>
<evidence type="ECO:0000313" key="5">
    <source>
        <dbReference type="Proteomes" id="UP000663829"/>
    </source>
</evidence>
<organism evidence="2 5">
    <name type="scientific">Didymodactylos carnosus</name>
    <dbReference type="NCBI Taxonomy" id="1234261"/>
    <lineage>
        <taxon>Eukaryota</taxon>
        <taxon>Metazoa</taxon>
        <taxon>Spiralia</taxon>
        <taxon>Gnathifera</taxon>
        <taxon>Rotifera</taxon>
        <taxon>Eurotatoria</taxon>
        <taxon>Bdelloidea</taxon>
        <taxon>Philodinida</taxon>
        <taxon>Philodinidae</taxon>
        <taxon>Didymodactylos</taxon>
    </lineage>
</organism>
<sequence length="123" mass="13837">MEQKVIALSVVEASIDGNQTDNRCAGVHKHVGSYDTYILHPPIIIENFEQILNETDIDIGGVLGGENRILYEMNRILNLTAYNPCIIIKAYHLHTSNVRTYNANIRINHNGKSLQPPPIDYLP</sequence>
<dbReference type="AlphaFoldDB" id="A0A814ZRJ2"/>
<accession>A0A814ZRJ2</accession>
<dbReference type="EMBL" id="CAJOBA010007274">
    <property type="protein sequence ID" value="CAF3797602.1"/>
    <property type="molecule type" value="Genomic_DNA"/>
</dbReference>
<dbReference type="Proteomes" id="UP000677228">
    <property type="component" value="Unassembled WGS sequence"/>
</dbReference>
<evidence type="ECO:0000313" key="4">
    <source>
        <dbReference type="EMBL" id="CAF4014575.1"/>
    </source>
</evidence>
<comment type="caution">
    <text evidence="2">The sequence shown here is derived from an EMBL/GenBank/DDBJ whole genome shotgun (WGS) entry which is preliminary data.</text>
</comment>
<dbReference type="EMBL" id="CAJNOQ010010278">
    <property type="protein sequence ID" value="CAF1247533.1"/>
    <property type="molecule type" value="Genomic_DNA"/>
</dbReference>
<keyword evidence="5" id="KW-1185">Reference proteome</keyword>
<dbReference type="OrthoDB" id="2327265at2759"/>
<gene>
    <name evidence="2" type="ORF">GPM918_LOCUS25965</name>
    <name evidence="1" type="ORF">OVA965_LOCUS15902</name>
    <name evidence="4" type="ORF">SRO942_LOCUS26036</name>
    <name evidence="3" type="ORF">TMI583_LOCUS15911</name>
</gene>
<dbReference type="Proteomes" id="UP000663829">
    <property type="component" value="Unassembled WGS sequence"/>
</dbReference>
<evidence type="ECO:0000313" key="3">
    <source>
        <dbReference type="EMBL" id="CAF3797602.1"/>
    </source>
</evidence>
<dbReference type="EMBL" id="CAJNOK010007263">
    <property type="protein sequence ID" value="CAF1029236.1"/>
    <property type="molecule type" value="Genomic_DNA"/>
</dbReference>